<dbReference type="PROSITE" id="PS51671">
    <property type="entry name" value="ACT"/>
    <property type="match status" value="1"/>
</dbReference>
<dbReference type="InterPro" id="IPR008310">
    <property type="entry name" value="UPF0735_ACT_dom-cont"/>
</dbReference>
<gene>
    <name evidence="2" type="ORF">KL86CLO1_11509</name>
</gene>
<reference evidence="2" key="1">
    <citation type="submission" date="2016-04" db="EMBL/GenBank/DDBJ databases">
        <authorList>
            <person name="Evans L.H."/>
            <person name="Alamgir A."/>
            <person name="Owens N."/>
            <person name="Weber N.D."/>
            <person name="Virtaneva K."/>
            <person name="Barbian K."/>
            <person name="Babar A."/>
            <person name="Rosenke K."/>
        </authorList>
    </citation>
    <scope>NUCLEOTIDE SEQUENCE</scope>
    <source>
        <strain evidence="2">86</strain>
    </source>
</reference>
<evidence type="ECO:0000259" key="1">
    <source>
        <dbReference type="PROSITE" id="PS51671"/>
    </source>
</evidence>
<proteinExistence type="predicted"/>
<dbReference type="AlphaFoldDB" id="A0A212JQ62"/>
<feature type="domain" description="ACT" evidence="1">
    <location>
        <begin position="71"/>
        <end position="146"/>
    </location>
</feature>
<name>A0A212JQ62_9FIRM</name>
<dbReference type="InterPro" id="IPR002912">
    <property type="entry name" value="ACT_dom"/>
</dbReference>
<dbReference type="Pfam" id="PF01842">
    <property type="entry name" value="ACT"/>
    <property type="match status" value="1"/>
</dbReference>
<dbReference type="NCBIfam" id="NF003361">
    <property type="entry name" value="PRK04435.1"/>
    <property type="match status" value="1"/>
</dbReference>
<dbReference type="Gene3D" id="3.30.70.260">
    <property type="match status" value="1"/>
</dbReference>
<sequence length="146" mass="15802">MSLQPKYFIVEAQALPEVFLKVAEAKRMLETGEAETVNRATQVVGISRSAFYKYKDAVRPFNDMLHGRIITFQIMLKDEPGVLSAVLNIFARSGGNILTINQGIPVSGCAVVSIGAETSAMESSAEELIARVKEQAGVLRCEILAG</sequence>
<organism evidence="2">
    <name type="scientific">uncultured Eubacteriales bacterium</name>
    <dbReference type="NCBI Taxonomy" id="172733"/>
    <lineage>
        <taxon>Bacteria</taxon>
        <taxon>Bacillati</taxon>
        <taxon>Bacillota</taxon>
        <taxon>Clostridia</taxon>
        <taxon>Eubacteriales</taxon>
        <taxon>environmental samples</taxon>
    </lineage>
</organism>
<dbReference type="SUPFAM" id="SSF55021">
    <property type="entry name" value="ACT-like"/>
    <property type="match status" value="1"/>
</dbReference>
<dbReference type="PIRSF" id="PIRSF025624">
    <property type="entry name" value="ACT_PheB"/>
    <property type="match status" value="1"/>
</dbReference>
<dbReference type="EMBL" id="FLUN01000001">
    <property type="protein sequence ID" value="SBW01562.1"/>
    <property type="molecule type" value="Genomic_DNA"/>
</dbReference>
<protein>
    <recommendedName>
        <fullName evidence="1">ACT domain-containing protein</fullName>
    </recommendedName>
</protein>
<evidence type="ECO:0000313" key="2">
    <source>
        <dbReference type="EMBL" id="SBW01562.1"/>
    </source>
</evidence>
<accession>A0A212JQ62</accession>
<dbReference type="InterPro" id="IPR045865">
    <property type="entry name" value="ACT-like_dom_sf"/>
</dbReference>